<organism evidence="1 2">
    <name type="scientific">Roseivirga seohaensis subsp. aquiponti</name>
    <dbReference type="NCBI Taxonomy" id="1566026"/>
    <lineage>
        <taxon>Bacteria</taxon>
        <taxon>Pseudomonadati</taxon>
        <taxon>Bacteroidota</taxon>
        <taxon>Cytophagia</taxon>
        <taxon>Cytophagales</taxon>
        <taxon>Roseivirgaceae</taxon>
        <taxon>Roseivirga</taxon>
    </lineage>
</organism>
<proteinExistence type="predicted"/>
<reference evidence="2" key="1">
    <citation type="submission" date="2014-11" db="EMBL/GenBank/DDBJ databases">
        <title>Genome sequencing of Roseivirga sp. D-25.</title>
        <authorList>
            <person name="Selvaratnam C."/>
            <person name="Thevarajoo S."/>
            <person name="Goh K.M."/>
            <person name="Eee R."/>
            <person name="Chan K.-G."/>
            <person name="Chong C.S."/>
        </authorList>
    </citation>
    <scope>NUCLEOTIDE SEQUENCE [LARGE SCALE GENOMIC DNA]</scope>
    <source>
        <strain evidence="2">D-25</strain>
    </source>
</reference>
<dbReference type="AlphaFoldDB" id="A0A0L8AIP1"/>
<dbReference type="RefSeq" id="WP_053224085.1">
    <property type="nucleotide sequence ID" value="NZ_JSVA01000014.1"/>
</dbReference>
<dbReference type="Proteomes" id="UP000036908">
    <property type="component" value="Unassembled WGS sequence"/>
</dbReference>
<dbReference type="InterPro" id="IPR011990">
    <property type="entry name" value="TPR-like_helical_dom_sf"/>
</dbReference>
<dbReference type="SUPFAM" id="SSF48452">
    <property type="entry name" value="TPR-like"/>
    <property type="match status" value="1"/>
</dbReference>
<protein>
    <submittedName>
        <fullName evidence="1">Uncharacterized protein</fullName>
    </submittedName>
</protein>
<accession>A0A0L8AIP1</accession>
<evidence type="ECO:0000313" key="1">
    <source>
        <dbReference type="EMBL" id="KOF02259.1"/>
    </source>
</evidence>
<dbReference type="Pfam" id="PF13432">
    <property type="entry name" value="TPR_16"/>
    <property type="match status" value="1"/>
</dbReference>
<comment type="caution">
    <text evidence="1">The sequence shown here is derived from an EMBL/GenBank/DDBJ whole genome shotgun (WGS) entry which is preliminary data.</text>
</comment>
<evidence type="ECO:0000313" key="2">
    <source>
        <dbReference type="Proteomes" id="UP000036908"/>
    </source>
</evidence>
<dbReference type="OrthoDB" id="791132at2"/>
<dbReference type="EMBL" id="JSVA01000014">
    <property type="protein sequence ID" value="KOF02259.1"/>
    <property type="molecule type" value="Genomic_DNA"/>
</dbReference>
<keyword evidence="2" id="KW-1185">Reference proteome</keyword>
<gene>
    <name evidence="1" type="ORF">OB69_12555</name>
</gene>
<dbReference type="Gene3D" id="1.25.40.10">
    <property type="entry name" value="Tetratricopeptide repeat domain"/>
    <property type="match status" value="2"/>
</dbReference>
<sequence length="174" mass="21006">MDIYEEYIENVIQLAEDAMYDGRYEEAKRLFENGLMEEPGYPKLHAKLGDMYHYHHINLALAERHYQLALRFKPDYKEVYEELTALYLNHKKYEGIKVLMKKAIKVDCIDKTFVHEKLGMVEEALGNYKEAIAHYRKGLFASFDNDNVDELKKHIKRNKYKRIKNRWKLWQREN</sequence>
<dbReference type="PATRIC" id="fig|1566026.4.peg.804"/>
<name>A0A0L8AIP1_9BACT</name>